<feature type="compositionally biased region" description="Basic and acidic residues" evidence="1">
    <location>
        <begin position="1"/>
        <end position="12"/>
    </location>
</feature>
<accession>A0A857GRS8</accession>
<dbReference type="AlphaFoldDB" id="A0A857GRS8"/>
<name>A0A857GRS8_9GAMM</name>
<proteinExistence type="predicted"/>
<evidence type="ECO:0000259" key="2">
    <source>
        <dbReference type="Pfam" id="PF13438"/>
    </source>
</evidence>
<dbReference type="InterPro" id="IPR025188">
    <property type="entry name" value="DUF4113"/>
</dbReference>
<dbReference type="Proteomes" id="UP000463949">
    <property type="component" value="Chromosome"/>
</dbReference>
<protein>
    <recommendedName>
        <fullName evidence="2">DUF4113 domain-containing protein</fullName>
    </recommendedName>
</protein>
<gene>
    <name evidence="3" type="ORF">CTT34_09095</name>
</gene>
<dbReference type="Pfam" id="PF13438">
    <property type="entry name" value="DUF4113"/>
    <property type="match status" value="1"/>
</dbReference>
<feature type="domain" description="DUF4113" evidence="2">
    <location>
        <begin position="1"/>
        <end position="19"/>
    </location>
</feature>
<evidence type="ECO:0000256" key="1">
    <source>
        <dbReference type="SAM" id="MobiDB-lite"/>
    </source>
</evidence>
<dbReference type="EMBL" id="CP024621">
    <property type="protein sequence ID" value="QHD49831.1"/>
    <property type="molecule type" value="Genomic_DNA"/>
</dbReference>
<evidence type="ECO:0000313" key="3">
    <source>
        <dbReference type="EMBL" id="QHD49831.1"/>
    </source>
</evidence>
<feature type="region of interest" description="Disordered" evidence="1">
    <location>
        <begin position="1"/>
        <end position="26"/>
    </location>
</feature>
<reference evidence="3 4" key="1">
    <citation type="submission" date="2017-10" db="EMBL/GenBank/DDBJ databases">
        <title>Coral associated bacteria.</title>
        <authorList>
            <person name="Wang X."/>
        </authorList>
    </citation>
    <scope>NUCLEOTIDE SEQUENCE [LARGE SCALE GENOMIC DNA]</scope>
    <source>
        <strain evidence="3 4">SCSIO 43005</strain>
    </source>
</reference>
<evidence type="ECO:0000313" key="4">
    <source>
        <dbReference type="Proteomes" id="UP000463949"/>
    </source>
</evidence>
<dbReference type="KEGG" id="hmd:CTT34_09095"/>
<sequence length="26" mass="2772">MATMDKLNRELGKGTVKLGLPRKGSA</sequence>
<organism evidence="3 4">
    <name type="scientific">Vreelandella aquamarina</name>
    <dbReference type="NCBI Taxonomy" id="77097"/>
    <lineage>
        <taxon>Bacteria</taxon>
        <taxon>Pseudomonadati</taxon>
        <taxon>Pseudomonadota</taxon>
        <taxon>Gammaproteobacteria</taxon>
        <taxon>Oceanospirillales</taxon>
        <taxon>Halomonadaceae</taxon>
        <taxon>Vreelandella</taxon>
    </lineage>
</organism>